<proteinExistence type="predicted"/>
<organism evidence="1">
    <name type="scientific">Anguilla anguilla</name>
    <name type="common">European freshwater eel</name>
    <name type="synonym">Muraena anguilla</name>
    <dbReference type="NCBI Taxonomy" id="7936"/>
    <lineage>
        <taxon>Eukaryota</taxon>
        <taxon>Metazoa</taxon>
        <taxon>Chordata</taxon>
        <taxon>Craniata</taxon>
        <taxon>Vertebrata</taxon>
        <taxon>Euteleostomi</taxon>
        <taxon>Actinopterygii</taxon>
        <taxon>Neopterygii</taxon>
        <taxon>Teleostei</taxon>
        <taxon>Anguilliformes</taxon>
        <taxon>Anguillidae</taxon>
        <taxon>Anguilla</taxon>
    </lineage>
</organism>
<accession>A0A0E9TBH8</accession>
<name>A0A0E9TBH8_ANGAN</name>
<dbReference type="AlphaFoldDB" id="A0A0E9TBH8"/>
<reference evidence="1" key="1">
    <citation type="submission" date="2014-11" db="EMBL/GenBank/DDBJ databases">
        <authorList>
            <person name="Amaro Gonzalez C."/>
        </authorList>
    </citation>
    <scope>NUCLEOTIDE SEQUENCE</scope>
</reference>
<dbReference type="EMBL" id="GBXM01057508">
    <property type="protein sequence ID" value="JAH51069.1"/>
    <property type="molecule type" value="Transcribed_RNA"/>
</dbReference>
<evidence type="ECO:0000313" key="1">
    <source>
        <dbReference type="EMBL" id="JAH51069.1"/>
    </source>
</evidence>
<protein>
    <submittedName>
        <fullName evidence="1">Uncharacterized protein</fullName>
    </submittedName>
</protein>
<sequence>MENGNVTEYLCPEARVHTGR</sequence>
<reference evidence="1" key="2">
    <citation type="journal article" date="2015" name="Fish Shellfish Immunol.">
        <title>Early steps in the European eel (Anguilla anguilla)-Vibrio vulnificus interaction in the gills: Role of the RtxA13 toxin.</title>
        <authorList>
            <person name="Callol A."/>
            <person name="Pajuelo D."/>
            <person name="Ebbesson L."/>
            <person name="Teles M."/>
            <person name="MacKenzie S."/>
            <person name="Amaro C."/>
        </authorList>
    </citation>
    <scope>NUCLEOTIDE SEQUENCE</scope>
</reference>